<feature type="transmembrane region" description="Helical" evidence="6">
    <location>
        <begin position="6"/>
        <end position="28"/>
    </location>
</feature>
<evidence type="ECO:0000313" key="8">
    <source>
        <dbReference type="EMBL" id="RCX29782.1"/>
    </source>
</evidence>
<proteinExistence type="predicted"/>
<sequence length="310" mass="34380">MSNLPLIIGISVTLLVLGLTFLIGNWVANRRLARIHRRINGALAAADGPSLGADGGHRWLTGQGLIQLERLAPSFMRDEEVPVLLARAGWRGSQARALFFAVQLLMPVAGILLTLLLVPHEWLVTLDRRIALWLLMASIAGYLLPKFLLRTRAHARQRQLEAEVPTLVHLLRTLFETGLGLEQSLVEICETNPRVLPVLAREIYGVLRNIGAGMDLNQALKEMADDLQVEDLSDLVKMLRQVNRYGGSIRQPLLNYAELLEDRRRTALQERISKLSAKMTIVMVLCMFPALLIFIAGPAAFGILRALGGQ</sequence>
<organism evidence="8 9">
    <name type="scientific">Thioalbus denitrificans</name>
    <dbReference type="NCBI Taxonomy" id="547122"/>
    <lineage>
        <taxon>Bacteria</taxon>
        <taxon>Pseudomonadati</taxon>
        <taxon>Pseudomonadota</taxon>
        <taxon>Gammaproteobacteria</taxon>
        <taxon>Chromatiales</taxon>
        <taxon>Ectothiorhodospiraceae</taxon>
        <taxon>Thioalbus</taxon>
    </lineage>
</organism>
<evidence type="ECO:0000259" key="7">
    <source>
        <dbReference type="Pfam" id="PF00482"/>
    </source>
</evidence>
<comment type="subcellular location">
    <subcellularLocation>
        <location evidence="1">Cell membrane</location>
        <topology evidence="1">Multi-pass membrane protein</topology>
    </subcellularLocation>
</comment>
<keyword evidence="2" id="KW-1003">Cell membrane</keyword>
<comment type="caution">
    <text evidence="8">The sequence shown here is derived from an EMBL/GenBank/DDBJ whole genome shotgun (WGS) entry which is preliminary data.</text>
</comment>
<dbReference type="Gene3D" id="1.20.81.30">
    <property type="entry name" value="Type II secretion system (T2SS), domain F"/>
    <property type="match status" value="1"/>
</dbReference>
<evidence type="ECO:0000256" key="5">
    <source>
        <dbReference type="ARBA" id="ARBA00023136"/>
    </source>
</evidence>
<dbReference type="PANTHER" id="PTHR35007">
    <property type="entry name" value="INTEGRAL MEMBRANE PROTEIN-RELATED"/>
    <property type="match status" value="1"/>
</dbReference>
<keyword evidence="5 6" id="KW-0472">Membrane</keyword>
<dbReference type="Pfam" id="PF00482">
    <property type="entry name" value="T2SSF"/>
    <property type="match status" value="1"/>
</dbReference>
<dbReference type="Proteomes" id="UP000252707">
    <property type="component" value="Unassembled WGS sequence"/>
</dbReference>
<dbReference type="PANTHER" id="PTHR35007:SF2">
    <property type="entry name" value="PILUS ASSEMBLE PROTEIN"/>
    <property type="match status" value="1"/>
</dbReference>
<evidence type="ECO:0000256" key="6">
    <source>
        <dbReference type="SAM" id="Phobius"/>
    </source>
</evidence>
<evidence type="ECO:0000313" key="9">
    <source>
        <dbReference type="Proteomes" id="UP000252707"/>
    </source>
</evidence>
<feature type="domain" description="Type II secretion system protein GspF" evidence="7">
    <location>
        <begin position="169"/>
        <end position="295"/>
    </location>
</feature>
<dbReference type="OrthoDB" id="8534919at2"/>
<evidence type="ECO:0000256" key="4">
    <source>
        <dbReference type="ARBA" id="ARBA00022989"/>
    </source>
</evidence>
<gene>
    <name evidence="8" type="ORF">DFQ59_10614</name>
</gene>
<keyword evidence="3 6" id="KW-0812">Transmembrane</keyword>
<name>A0A369C6Y8_9GAMM</name>
<accession>A0A369C6Y8</accession>
<reference evidence="8 9" key="1">
    <citation type="submission" date="2018-07" db="EMBL/GenBank/DDBJ databases">
        <title>Genomic Encyclopedia of Type Strains, Phase IV (KMG-IV): sequencing the most valuable type-strain genomes for metagenomic binning, comparative biology and taxonomic classification.</title>
        <authorList>
            <person name="Goeker M."/>
        </authorList>
    </citation>
    <scope>NUCLEOTIDE SEQUENCE [LARGE SCALE GENOMIC DNA]</scope>
    <source>
        <strain evidence="8 9">DSM 26407</strain>
    </source>
</reference>
<feature type="transmembrane region" description="Helical" evidence="6">
    <location>
        <begin position="281"/>
        <end position="304"/>
    </location>
</feature>
<evidence type="ECO:0000256" key="1">
    <source>
        <dbReference type="ARBA" id="ARBA00004651"/>
    </source>
</evidence>
<dbReference type="EMBL" id="QPJY01000006">
    <property type="protein sequence ID" value="RCX29782.1"/>
    <property type="molecule type" value="Genomic_DNA"/>
</dbReference>
<dbReference type="InterPro" id="IPR042094">
    <property type="entry name" value="T2SS_GspF_sf"/>
</dbReference>
<feature type="transmembrane region" description="Helical" evidence="6">
    <location>
        <begin position="97"/>
        <end position="118"/>
    </location>
</feature>
<feature type="transmembrane region" description="Helical" evidence="6">
    <location>
        <begin position="130"/>
        <end position="149"/>
    </location>
</feature>
<evidence type="ECO:0000256" key="3">
    <source>
        <dbReference type="ARBA" id="ARBA00022692"/>
    </source>
</evidence>
<keyword evidence="9" id="KW-1185">Reference proteome</keyword>
<evidence type="ECO:0000256" key="2">
    <source>
        <dbReference type="ARBA" id="ARBA00022475"/>
    </source>
</evidence>
<dbReference type="InterPro" id="IPR018076">
    <property type="entry name" value="T2SS_GspF_dom"/>
</dbReference>
<protein>
    <submittedName>
        <fullName evidence="8">Tight adherence protein C</fullName>
    </submittedName>
</protein>
<keyword evidence="4 6" id="KW-1133">Transmembrane helix</keyword>
<dbReference type="AlphaFoldDB" id="A0A369C6Y8"/>
<dbReference type="GO" id="GO:0005886">
    <property type="term" value="C:plasma membrane"/>
    <property type="evidence" value="ECO:0007669"/>
    <property type="project" value="UniProtKB-SubCell"/>
</dbReference>
<dbReference type="RefSeq" id="WP_114280005.1">
    <property type="nucleotide sequence ID" value="NZ_QPJY01000006.1"/>
</dbReference>